<dbReference type="EMBL" id="FSRU01000002">
    <property type="protein sequence ID" value="SIO57524.1"/>
    <property type="molecule type" value="Genomic_DNA"/>
</dbReference>
<keyword evidence="1" id="KW-1133">Transmembrane helix</keyword>
<accession>A0A1N6KLU8</accession>
<feature type="transmembrane region" description="Helical" evidence="1">
    <location>
        <begin position="283"/>
        <end position="301"/>
    </location>
</feature>
<feature type="transmembrane region" description="Helical" evidence="1">
    <location>
        <begin position="330"/>
        <end position="351"/>
    </location>
</feature>
<proteinExistence type="predicted"/>
<protein>
    <recommendedName>
        <fullName evidence="4">DUF2029 domain-containing protein</fullName>
    </recommendedName>
</protein>
<organism evidence="2 3">
    <name type="scientific">Paraburkholderia phenazinium</name>
    <dbReference type="NCBI Taxonomy" id="60549"/>
    <lineage>
        <taxon>Bacteria</taxon>
        <taxon>Pseudomonadati</taxon>
        <taxon>Pseudomonadota</taxon>
        <taxon>Betaproteobacteria</taxon>
        <taxon>Burkholderiales</taxon>
        <taxon>Burkholderiaceae</taxon>
        <taxon>Paraburkholderia</taxon>
    </lineage>
</organism>
<evidence type="ECO:0000313" key="2">
    <source>
        <dbReference type="EMBL" id="SIO57524.1"/>
    </source>
</evidence>
<dbReference type="AlphaFoldDB" id="A0A1N6KLU8"/>
<keyword evidence="1" id="KW-0472">Membrane</keyword>
<feature type="transmembrane region" description="Helical" evidence="1">
    <location>
        <begin position="163"/>
        <end position="185"/>
    </location>
</feature>
<name>A0A1N6KLU8_9BURK</name>
<feature type="transmembrane region" description="Helical" evidence="1">
    <location>
        <begin position="138"/>
        <end position="157"/>
    </location>
</feature>
<keyword evidence="3" id="KW-1185">Reference proteome</keyword>
<feature type="transmembrane region" description="Helical" evidence="1">
    <location>
        <begin position="197"/>
        <end position="217"/>
    </location>
</feature>
<evidence type="ECO:0008006" key="4">
    <source>
        <dbReference type="Google" id="ProtNLM"/>
    </source>
</evidence>
<feature type="transmembrane region" description="Helical" evidence="1">
    <location>
        <begin position="71"/>
        <end position="90"/>
    </location>
</feature>
<sequence>MIGVCSVALLVYLFMAAGHAIFWDLSVYERAVRDLGLGLDPYRTDAGLPFVYHPLVLDGLFLLNRLVPLRLALVLVYALSLGWFCVEAGRWLRLHADEPTGAGVAAPQPAGLLCGASSFMAALVFGGVGVTSMLSGNLTTFMHFALIAAFLMAQRTHGPFARYAPIGLVLLLSIVKPYFLLYLLIPVLLTSDRRAELLRAAGALALFGVAWLFLAHADPQGYAAFMAALKYQSLGKSDLGYSFFATFMRVVHHAWLALGLHVVASVVFVMLAVALFMRRPASGRSTGAAFFLFYMVLTLANPRMKEYDFFPALVCFFIFLRTFSARAGAIIFVGLAISWIPLLLSGVRAAGVTFVTLSGASNTWQIVGLAAVALTLTLTTFRARRT</sequence>
<feature type="transmembrane region" description="Helical" evidence="1">
    <location>
        <begin position="110"/>
        <end position="131"/>
    </location>
</feature>
<feature type="transmembrane region" description="Helical" evidence="1">
    <location>
        <begin position="363"/>
        <end position="381"/>
    </location>
</feature>
<evidence type="ECO:0000256" key="1">
    <source>
        <dbReference type="SAM" id="Phobius"/>
    </source>
</evidence>
<evidence type="ECO:0000313" key="3">
    <source>
        <dbReference type="Proteomes" id="UP000185151"/>
    </source>
</evidence>
<keyword evidence="1" id="KW-0812">Transmembrane</keyword>
<feature type="transmembrane region" description="Helical" evidence="1">
    <location>
        <begin position="254"/>
        <end position="276"/>
    </location>
</feature>
<feature type="transmembrane region" description="Helical" evidence="1">
    <location>
        <begin position="46"/>
        <end position="64"/>
    </location>
</feature>
<dbReference type="Proteomes" id="UP000185151">
    <property type="component" value="Unassembled WGS sequence"/>
</dbReference>
<reference evidence="2 3" key="1">
    <citation type="submission" date="2016-11" db="EMBL/GenBank/DDBJ databases">
        <authorList>
            <person name="Jaros S."/>
            <person name="Januszkiewicz K."/>
            <person name="Wedrychowicz H."/>
        </authorList>
    </citation>
    <scope>NUCLEOTIDE SEQUENCE [LARGE SCALE GENOMIC DNA]</scope>
    <source>
        <strain evidence="2 3">GAS95</strain>
    </source>
</reference>
<gene>
    <name evidence="2" type="ORF">SAMN05444165_3887</name>
</gene>
<feature type="transmembrane region" description="Helical" evidence="1">
    <location>
        <begin position="307"/>
        <end position="323"/>
    </location>
</feature>